<evidence type="ECO:0000313" key="7">
    <source>
        <dbReference type="Proteomes" id="UP001589647"/>
    </source>
</evidence>
<name>A0ABV5IR60_9ACTN</name>
<dbReference type="SUPFAM" id="SSF54373">
    <property type="entry name" value="FAD-linked reductases, C-terminal domain"/>
    <property type="match status" value="1"/>
</dbReference>
<dbReference type="Proteomes" id="UP001589647">
    <property type="component" value="Unassembled WGS sequence"/>
</dbReference>
<evidence type="ECO:0000259" key="5">
    <source>
        <dbReference type="PROSITE" id="PS00624"/>
    </source>
</evidence>
<dbReference type="InterPro" id="IPR036188">
    <property type="entry name" value="FAD/NAD-bd_sf"/>
</dbReference>
<reference evidence="6 7" key="1">
    <citation type="submission" date="2024-09" db="EMBL/GenBank/DDBJ databases">
        <authorList>
            <person name="Sun Q."/>
            <person name="Mori K."/>
        </authorList>
    </citation>
    <scope>NUCLEOTIDE SEQUENCE [LARGE SCALE GENOMIC DNA]</scope>
    <source>
        <strain evidence="6 7">CCM 3426</strain>
    </source>
</reference>
<dbReference type="PANTHER" id="PTHR11552">
    <property type="entry name" value="GLUCOSE-METHANOL-CHOLINE GMC OXIDOREDUCTASE"/>
    <property type="match status" value="1"/>
</dbReference>
<organism evidence="6 7">
    <name type="scientific">Nonomuraea spiralis</name>
    <dbReference type="NCBI Taxonomy" id="46182"/>
    <lineage>
        <taxon>Bacteria</taxon>
        <taxon>Bacillati</taxon>
        <taxon>Actinomycetota</taxon>
        <taxon>Actinomycetes</taxon>
        <taxon>Streptosporangiales</taxon>
        <taxon>Streptosporangiaceae</taxon>
        <taxon>Nonomuraea</taxon>
    </lineage>
</organism>
<dbReference type="SUPFAM" id="SSF51905">
    <property type="entry name" value="FAD/NAD(P)-binding domain"/>
    <property type="match status" value="1"/>
</dbReference>
<dbReference type="Gene3D" id="3.30.560.10">
    <property type="entry name" value="Glucose Oxidase, domain 3"/>
    <property type="match status" value="1"/>
</dbReference>
<keyword evidence="4" id="KW-0274">FAD</keyword>
<comment type="similarity">
    <text evidence="2">Belongs to the GMC oxidoreductase family.</text>
</comment>
<comment type="caution">
    <text evidence="6">The sequence shown here is derived from an EMBL/GenBank/DDBJ whole genome shotgun (WGS) entry which is preliminary data.</text>
</comment>
<dbReference type="Pfam" id="PF05199">
    <property type="entry name" value="GMC_oxred_C"/>
    <property type="match status" value="1"/>
</dbReference>
<evidence type="ECO:0000313" key="6">
    <source>
        <dbReference type="EMBL" id="MFB9207024.1"/>
    </source>
</evidence>
<keyword evidence="7" id="KW-1185">Reference proteome</keyword>
<dbReference type="InterPro" id="IPR000172">
    <property type="entry name" value="GMC_OxRdtase_N"/>
</dbReference>
<gene>
    <name evidence="6" type="ORF">ACFFV7_37935</name>
</gene>
<keyword evidence="3" id="KW-0285">Flavoprotein</keyword>
<accession>A0ABV5IR60</accession>
<evidence type="ECO:0000256" key="4">
    <source>
        <dbReference type="ARBA" id="ARBA00022827"/>
    </source>
</evidence>
<dbReference type="PANTHER" id="PTHR11552:SF147">
    <property type="entry name" value="CHOLINE DEHYDROGENASE, MITOCHONDRIAL"/>
    <property type="match status" value="1"/>
</dbReference>
<dbReference type="InterPro" id="IPR007867">
    <property type="entry name" value="GMC_OxRtase_C"/>
</dbReference>
<sequence length="535" mass="57620">MTQTVDFVVVGGGTAGSVVAARLSELPGARVLVLEAGDTKITDAVVDPSRWNEVLLTELDWAYMSEPQPGLGGRQVYSAAGRGLGGTSNVYHMIHTRGRPADFDAWAYDGCPGWSFADVLPYFRRMEGQRDATNPTAGHEGPIKIVNARDMGNPVSQTFVEACVELGYPQVEDFNADSFGVSWHHVDIDVDKGTRCGVRAAYLEPALERIGVEVGALATRLLFEGERCVGVEYLKDGELRTVRAEHEVIVCAGAIQSPKLLQLSGIGKAGSLAALGIPVVADLPGVGANFHDHPLVIGPIGYMDKAAPDPRGQVTEVGLFWGSEPGLPVPDMEICLVHRAPFGDQFFANVIKRVETGQPLTPVRELVDPKIVLTLPGLVRPLSRGSVRLAGTDPTAYPRVSANYFGERSDLERTVTMVEIARDIYASSAFRRDWGLTEVAPGPDVRTREQLSAWVTENVGSYYHFAGSCKMGSDSLAVVDTRLRVRGVEGLRVADASIMPTIVSANPHTTTVMIGERAAEFVAADFVPARQEATR</sequence>
<feature type="domain" description="Glucose-methanol-choline oxidoreductase N-terminal" evidence="5">
    <location>
        <begin position="253"/>
        <end position="267"/>
    </location>
</feature>
<dbReference type="EMBL" id="JBHMEI010000044">
    <property type="protein sequence ID" value="MFB9207024.1"/>
    <property type="molecule type" value="Genomic_DNA"/>
</dbReference>
<protein>
    <submittedName>
        <fullName evidence="6">GMC family oxidoreductase</fullName>
    </submittedName>
</protein>
<proteinExistence type="inferred from homology"/>
<dbReference type="InterPro" id="IPR012132">
    <property type="entry name" value="GMC_OxRdtase"/>
</dbReference>
<evidence type="ECO:0000256" key="1">
    <source>
        <dbReference type="ARBA" id="ARBA00001974"/>
    </source>
</evidence>
<comment type="cofactor">
    <cofactor evidence="1">
        <name>FAD</name>
        <dbReference type="ChEBI" id="CHEBI:57692"/>
    </cofactor>
</comment>
<dbReference type="PIRSF" id="PIRSF000137">
    <property type="entry name" value="Alcohol_oxidase"/>
    <property type="match status" value="1"/>
</dbReference>
<evidence type="ECO:0000256" key="2">
    <source>
        <dbReference type="ARBA" id="ARBA00010790"/>
    </source>
</evidence>
<dbReference type="Gene3D" id="3.50.50.60">
    <property type="entry name" value="FAD/NAD(P)-binding domain"/>
    <property type="match status" value="1"/>
</dbReference>
<dbReference type="Pfam" id="PF00732">
    <property type="entry name" value="GMC_oxred_N"/>
    <property type="match status" value="1"/>
</dbReference>
<dbReference type="PROSITE" id="PS00624">
    <property type="entry name" value="GMC_OXRED_2"/>
    <property type="match status" value="1"/>
</dbReference>
<dbReference type="RefSeq" id="WP_189650405.1">
    <property type="nucleotide sequence ID" value="NZ_BMRC01000013.1"/>
</dbReference>
<evidence type="ECO:0000256" key="3">
    <source>
        <dbReference type="ARBA" id="ARBA00022630"/>
    </source>
</evidence>